<dbReference type="EMBL" id="CCKQ01014894">
    <property type="protein sequence ID" value="CDW86698.1"/>
    <property type="molecule type" value="Genomic_DNA"/>
</dbReference>
<feature type="region of interest" description="Disordered" evidence="1">
    <location>
        <begin position="1"/>
        <end position="33"/>
    </location>
</feature>
<evidence type="ECO:0000313" key="3">
    <source>
        <dbReference type="Proteomes" id="UP000039865"/>
    </source>
</evidence>
<gene>
    <name evidence="2" type="primary">Contig571.g629</name>
    <name evidence="2" type="ORF">STYLEM_15796</name>
</gene>
<dbReference type="AlphaFoldDB" id="A0A078B0Q6"/>
<reference evidence="2 3" key="1">
    <citation type="submission" date="2014-06" db="EMBL/GenBank/DDBJ databases">
        <authorList>
            <person name="Swart Estienne"/>
        </authorList>
    </citation>
    <scope>NUCLEOTIDE SEQUENCE [LARGE SCALE GENOMIC DNA]</scope>
    <source>
        <strain evidence="2 3">130c</strain>
    </source>
</reference>
<sequence>MNQTSPQKSTQIDDMTSVYSSYDARSHQSQRRTLVSTKNIRRTTVGITRSKHKQADLDNLYGKSIERLEMEKNALQKLKDMESSWSQFNNDENIQKMFKMSEGFDKIKKLKVEKDNNQRNKLIINPKLNFTVTEESEERMNNHSTKKIIEMKVLDTKPSKDIKKLEIILDEQQSYQVPDPIRQKRSQLNDVIKIREVLRTVDSKSKEMMNQSFYLLKSQKNGAPSIESQINTKDQSMNSSTHWNPSTMTNQRRYSNIRPIKGQKVKVSMKSGSEITSLKIKYIKQKDQLYNQYLVQQQINQKEQSLARLMNQIEVLHNKDLGMIAKGPFSDCMSSVIQIQDQKSSAFAKYTDKQDYGDQYNRGQTGVATNENALPPLKRNHSPNLINMDFPLSLNSQKNEKPKLVLFSRYAQQDHVGNKVSKTPKQLNSRKIESNLHSNQRETSQLRNQIAKKQYHSKQPSMRKDANLSTIQNEGSSPLQKQLKFRVGRNDQELKSYIEQEKSMLMSGQQSVSPDRMDEQLKLLKNDIKFNDCNKLDNFINKYNQFKFMDAVNGFQRRKELVFRTEREKIGRVRLLSDSDLKLLLKRKEQ</sequence>
<feature type="compositionally biased region" description="Polar residues" evidence="1">
    <location>
        <begin position="420"/>
        <end position="448"/>
    </location>
</feature>
<proteinExistence type="predicted"/>
<feature type="region of interest" description="Disordered" evidence="1">
    <location>
        <begin position="416"/>
        <end position="466"/>
    </location>
</feature>
<feature type="compositionally biased region" description="Polar residues" evidence="1">
    <location>
        <begin position="1"/>
        <end position="20"/>
    </location>
</feature>
<organism evidence="2 3">
    <name type="scientific">Stylonychia lemnae</name>
    <name type="common">Ciliate</name>
    <dbReference type="NCBI Taxonomy" id="5949"/>
    <lineage>
        <taxon>Eukaryota</taxon>
        <taxon>Sar</taxon>
        <taxon>Alveolata</taxon>
        <taxon>Ciliophora</taxon>
        <taxon>Intramacronucleata</taxon>
        <taxon>Spirotrichea</taxon>
        <taxon>Stichotrichia</taxon>
        <taxon>Sporadotrichida</taxon>
        <taxon>Oxytrichidae</taxon>
        <taxon>Stylonychinae</taxon>
        <taxon>Stylonychia</taxon>
    </lineage>
</organism>
<evidence type="ECO:0000256" key="1">
    <source>
        <dbReference type="SAM" id="MobiDB-lite"/>
    </source>
</evidence>
<keyword evidence="3" id="KW-1185">Reference proteome</keyword>
<accession>A0A078B0Q6</accession>
<name>A0A078B0Q6_STYLE</name>
<dbReference type="Proteomes" id="UP000039865">
    <property type="component" value="Unassembled WGS sequence"/>
</dbReference>
<protein>
    <submittedName>
        <fullName evidence="2">Uncharacterized protein</fullName>
    </submittedName>
</protein>
<dbReference type="InParanoid" id="A0A078B0Q6"/>
<evidence type="ECO:0000313" key="2">
    <source>
        <dbReference type="EMBL" id="CDW86698.1"/>
    </source>
</evidence>